<name>A0A317FC84_9PROT</name>
<gene>
    <name evidence="1" type="ORF">DFH01_12920</name>
</gene>
<dbReference type="RefSeq" id="WP_109870897.1">
    <property type="nucleotide sequence ID" value="NZ_QGNA01000003.1"/>
</dbReference>
<evidence type="ECO:0000313" key="1">
    <source>
        <dbReference type="EMBL" id="PWS36103.1"/>
    </source>
</evidence>
<evidence type="ECO:0000313" key="2">
    <source>
        <dbReference type="Proteomes" id="UP000245765"/>
    </source>
</evidence>
<dbReference type="PANTHER" id="PTHR43123:SF4">
    <property type="entry name" value="POLYSACCHARIDE DEACETYLASE"/>
    <property type="match status" value="1"/>
</dbReference>
<comment type="caution">
    <text evidence="1">The sequence shown here is derived from an EMBL/GenBank/DDBJ whole genome shotgun (WGS) entry which is preliminary data.</text>
</comment>
<dbReference type="Proteomes" id="UP000245765">
    <property type="component" value="Unassembled WGS sequence"/>
</dbReference>
<dbReference type="AlphaFoldDB" id="A0A317FC84"/>
<keyword evidence="2" id="KW-1185">Reference proteome</keyword>
<dbReference type="GO" id="GO:0005975">
    <property type="term" value="P:carbohydrate metabolic process"/>
    <property type="evidence" value="ECO:0007669"/>
    <property type="project" value="InterPro"/>
</dbReference>
<organism evidence="1 2">
    <name type="scientific">Falsiroseomonas bella</name>
    <dbReference type="NCBI Taxonomy" id="2184016"/>
    <lineage>
        <taxon>Bacteria</taxon>
        <taxon>Pseudomonadati</taxon>
        <taxon>Pseudomonadota</taxon>
        <taxon>Alphaproteobacteria</taxon>
        <taxon>Acetobacterales</taxon>
        <taxon>Roseomonadaceae</taxon>
        <taxon>Falsiroseomonas</taxon>
    </lineage>
</organism>
<dbReference type="SUPFAM" id="SSF88713">
    <property type="entry name" value="Glycoside hydrolase/deacetylase"/>
    <property type="match status" value="1"/>
</dbReference>
<reference evidence="2" key="1">
    <citation type="submission" date="2018-05" db="EMBL/GenBank/DDBJ databases">
        <authorList>
            <person name="Du Z."/>
            <person name="Wang X."/>
        </authorList>
    </citation>
    <scope>NUCLEOTIDE SEQUENCE [LARGE SCALE GENOMIC DNA]</scope>
    <source>
        <strain evidence="2">CQN31</strain>
    </source>
</reference>
<dbReference type="PANTHER" id="PTHR43123">
    <property type="entry name" value="POLYSACCHARIDE DEACETYLASE-RELATED"/>
    <property type="match status" value="1"/>
</dbReference>
<dbReference type="InterPro" id="IPR011330">
    <property type="entry name" value="Glyco_hydro/deAcase_b/a-brl"/>
</dbReference>
<accession>A0A317FC84</accession>
<dbReference type="Gene3D" id="3.20.20.370">
    <property type="entry name" value="Glycoside hydrolase/deacetylase"/>
    <property type="match status" value="1"/>
</dbReference>
<proteinExistence type="predicted"/>
<sequence length="301" mass="35086">MRYDFVPMPHRKPLRWPNGARIAMLITTNLEYWDQVKDTDKPFYPGGPSIITDMLPGNVYDNPNWTWREYGHRVGVWRMFETFERAGVPTSCTMNAKMGLERRAVVQHAVDRGWEIVAHNYVQTDLLSNYQFDIEGERQVIRETLKVYREVVGKPAKGWLSCSLRSTPNTPDILAEEGLTFFTDLLNDDQPYLMHCEGGRRMVSIPYTSEVNDFTVFLRQGKDVNGAFSVFKEQFDELYREGASSGRLMNIGLHPHVIGQPFRIRALRDFVDYAKTFRDVWWTTREEIAAWYLEHHAEHIG</sequence>
<dbReference type="OrthoDB" id="9787041at2"/>
<protein>
    <submittedName>
        <fullName evidence="1">Polysaccharide deacetylase</fullName>
    </submittedName>
</protein>
<dbReference type="EMBL" id="QGNA01000003">
    <property type="protein sequence ID" value="PWS36103.1"/>
    <property type="molecule type" value="Genomic_DNA"/>
</dbReference>